<sequence>MLCWRGRARTPQRLVAEPGGQHAEGVQLIRALPPERWQDRVERQRSGRGHLRRRPVLPRVPG</sequence>
<feature type="compositionally biased region" description="Basic residues" evidence="1">
    <location>
        <begin position="1"/>
        <end position="10"/>
    </location>
</feature>
<feature type="compositionally biased region" description="Basic residues" evidence="1">
    <location>
        <begin position="46"/>
        <end position="56"/>
    </location>
</feature>
<evidence type="ECO:0000313" key="3">
    <source>
        <dbReference type="Proteomes" id="UP000015106"/>
    </source>
</evidence>
<evidence type="ECO:0000256" key="1">
    <source>
        <dbReference type="SAM" id="MobiDB-lite"/>
    </source>
</evidence>
<reference evidence="3" key="1">
    <citation type="journal article" date="2013" name="Nature">
        <title>Draft genome of the wheat A-genome progenitor Triticum urartu.</title>
        <authorList>
            <person name="Ling H.Q."/>
            <person name="Zhao S."/>
            <person name="Liu D."/>
            <person name="Wang J."/>
            <person name="Sun H."/>
            <person name="Zhang C."/>
            <person name="Fan H."/>
            <person name="Li D."/>
            <person name="Dong L."/>
            <person name="Tao Y."/>
            <person name="Gao C."/>
            <person name="Wu H."/>
            <person name="Li Y."/>
            <person name="Cui Y."/>
            <person name="Guo X."/>
            <person name="Zheng S."/>
            <person name="Wang B."/>
            <person name="Yu K."/>
            <person name="Liang Q."/>
            <person name="Yang W."/>
            <person name="Lou X."/>
            <person name="Chen J."/>
            <person name="Feng M."/>
            <person name="Jian J."/>
            <person name="Zhang X."/>
            <person name="Luo G."/>
            <person name="Jiang Y."/>
            <person name="Liu J."/>
            <person name="Wang Z."/>
            <person name="Sha Y."/>
            <person name="Zhang B."/>
            <person name="Wu H."/>
            <person name="Tang D."/>
            <person name="Shen Q."/>
            <person name="Xue P."/>
            <person name="Zou S."/>
            <person name="Wang X."/>
            <person name="Liu X."/>
            <person name="Wang F."/>
            <person name="Yang Y."/>
            <person name="An X."/>
            <person name="Dong Z."/>
            <person name="Zhang K."/>
            <person name="Zhang X."/>
            <person name="Luo M.C."/>
            <person name="Dvorak J."/>
            <person name="Tong Y."/>
            <person name="Wang J."/>
            <person name="Yang H."/>
            <person name="Li Z."/>
            <person name="Wang D."/>
            <person name="Zhang A."/>
            <person name="Wang J."/>
        </authorList>
    </citation>
    <scope>NUCLEOTIDE SEQUENCE</scope>
    <source>
        <strain evidence="3">cv. G1812</strain>
    </source>
</reference>
<accession>A0A8R7Q7Z8</accession>
<feature type="compositionally biased region" description="Basic and acidic residues" evidence="1">
    <location>
        <begin position="36"/>
        <end position="45"/>
    </location>
</feature>
<dbReference type="Gramene" id="TuG1812G0500000236.01.T01">
    <property type="protein sequence ID" value="TuG1812G0500000236.01.T01.cds244195"/>
    <property type="gene ID" value="TuG1812G0500000236.01"/>
</dbReference>
<keyword evidence="3" id="KW-1185">Reference proteome</keyword>
<organism evidence="2 3">
    <name type="scientific">Triticum urartu</name>
    <name type="common">Red wild einkorn</name>
    <name type="synonym">Crithodium urartu</name>
    <dbReference type="NCBI Taxonomy" id="4572"/>
    <lineage>
        <taxon>Eukaryota</taxon>
        <taxon>Viridiplantae</taxon>
        <taxon>Streptophyta</taxon>
        <taxon>Embryophyta</taxon>
        <taxon>Tracheophyta</taxon>
        <taxon>Spermatophyta</taxon>
        <taxon>Magnoliopsida</taxon>
        <taxon>Liliopsida</taxon>
        <taxon>Poales</taxon>
        <taxon>Poaceae</taxon>
        <taxon>BOP clade</taxon>
        <taxon>Pooideae</taxon>
        <taxon>Triticodae</taxon>
        <taxon>Triticeae</taxon>
        <taxon>Triticinae</taxon>
        <taxon>Triticum</taxon>
    </lineage>
</organism>
<evidence type="ECO:0000313" key="2">
    <source>
        <dbReference type="EnsemblPlants" id="TuG1812G0500000236.01.T01.cds244195"/>
    </source>
</evidence>
<dbReference type="EnsemblPlants" id="TuG1812G0500000236.01.T01">
    <property type="protein sequence ID" value="TuG1812G0500000236.01.T01.cds244195"/>
    <property type="gene ID" value="TuG1812G0500000236.01"/>
</dbReference>
<feature type="region of interest" description="Disordered" evidence="1">
    <location>
        <begin position="1"/>
        <end position="62"/>
    </location>
</feature>
<dbReference type="Proteomes" id="UP000015106">
    <property type="component" value="Chromosome 5"/>
</dbReference>
<dbReference type="AlphaFoldDB" id="A0A8R7Q7Z8"/>
<name>A0A8R7Q7Z8_TRIUA</name>
<reference evidence="2" key="3">
    <citation type="submission" date="2022-06" db="UniProtKB">
        <authorList>
            <consortium name="EnsemblPlants"/>
        </authorList>
    </citation>
    <scope>IDENTIFICATION</scope>
</reference>
<proteinExistence type="predicted"/>
<reference evidence="2" key="2">
    <citation type="submission" date="2018-03" db="EMBL/GenBank/DDBJ databases">
        <title>The Triticum urartu genome reveals the dynamic nature of wheat genome evolution.</title>
        <authorList>
            <person name="Ling H."/>
            <person name="Ma B."/>
            <person name="Shi X."/>
            <person name="Liu H."/>
            <person name="Dong L."/>
            <person name="Sun H."/>
            <person name="Cao Y."/>
            <person name="Gao Q."/>
            <person name="Zheng S."/>
            <person name="Li Y."/>
            <person name="Yu Y."/>
            <person name="Du H."/>
            <person name="Qi M."/>
            <person name="Li Y."/>
            <person name="Yu H."/>
            <person name="Cui Y."/>
            <person name="Wang N."/>
            <person name="Chen C."/>
            <person name="Wu H."/>
            <person name="Zhao Y."/>
            <person name="Zhang J."/>
            <person name="Li Y."/>
            <person name="Zhou W."/>
            <person name="Zhang B."/>
            <person name="Hu W."/>
            <person name="Eijk M."/>
            <person name="Tang J."/>
            <person name="Witsenboer H."/>
            <person name="Zhao S."/>
            <person name="Li Z."/>
            <person name="Zhang A."/>
            <person name="Wang D."/>
            <person name="Liang C."/>
        </authorList>
    </citation>
    <scope>NUCLEOTIDE SEQUENCE [LARGE SCALE GENOMIC DNA]</scope>
    <source>
        <strain evidence="2">cv. G1812</strain>
    </source>
</reference>
<protein>
    <submittedName>
        <fullName evidence="2">Uncharacterized protein</fullName>
    </submittedName>
</protein>